<evidence type="ECO:0000256" key="5">
    <source>
        <dbReference type="ARBA" id="ARBA00023002"/>
    </source>
</evidence>
<accession>A0ABM1AE27</accession>
<dbReference type="SUPFAM" id="SSF51905">
    <property type="entry name" value="FAD/NAD(P)-binding domain"/>
    <property type="match status" value="1"/>
</dbReference>
<dbReference type="PANTHER" id="PTHR10961">
    <property type="entry name" value="PEROXISOMAL SARCOSINE OXIDASE"/>
    <property type="match status" value="1"/>
</dbReference>
<sequence length="171" mass="19367">MPIRVSALYWKADTSRQELHGTRSQPCIVDSRDNDNRSIHVYSLPIDEYPGLVKVALHHGADIDPNYRDVVDTDWIERVVGDKISQLMPHVDGRRPVQKEYCIYTNTPDNHPFIDRHPRHKNIVICAGFSGSGFKLAPVVGKAVTQLLAGQTPPYDMAPFRLDRFAPKPKL</sequence>
<keyword evidence="7" id="KW-1185">Reference proteome</keyword>
<dbReference type="RefSeq" id="XP_012945924.1">
    <property type="nucleotide sequence ID" value="XM_013090470.1"/>
</dbReference>
<dbReference type="Proteomes" id="UP000694888">
    <property type="component" value="Unplaced"/>
</dbReference>
<reference evidence="8" key="1">
    <citation type="submission" date="2025-08" db="UniProtKB">
        <authorList>
            <consortium name="RefSeq"/>
        </authorList>
    </citation>
    <scope>IDENTIFICATION</scope>
</reference>
<proteinExistence type="inferred from homology"/>
<evidence type="ECO:0000256" key="3">
    <source>
        <dbReference type="ARBA" id="ARBA00022630"/>
    </source>
</evidence>
<dbReference type="Gene3D" id="3.50.50.60">
    <property type="entry name" value="FAD/NAD(P)-binding domain"/>
    <property type="match status" value="1"/>
</dbReference>
<protein>
    <submittedName>
        <fullName evidence="8">Peroxisomal sarcosine oxidase</fullName>
    </submittedName>
</protein>
<feature type="domain" description="FAD dependent oxidoreductase" evidence="6">
    <location>
        <begin position="65"/>
        <end position="147"/>
    </location>
</feature>
<evidence type="ECO:0000256" key="1">
    <source>
        <dbReference type="ARBA" id="ARBA00001974"/>
    </source>
</evidence>
<evidence type="ECO:0000313" key="7">
    <source>
        <dbReference type="Proteomes" id="UP000694888"/>
    </source>
</evidence>
<evidence type="ECO:0000256" key="4">
    <source>
        <dbReference type="ARBA" id="ARBA00022827"/>
    </source>
</evidence>
<dbReference type="Pfam" id="PF01266">
    <property type="entry name" value="DAO"/>
    <property type="match status" value="1"/>
</dbReference>
<keyword evidence="5" id="KW-0560">Oxidoreductase</keyword>
<gene>
    <name evidence="8" type="primary">LOC101851699</name>
</gene>
<keyword evidence="4" id="KW-0274">FAD</keyword>
<dbReference type="SUPFAM" id="SSF54373">
    <property type="entry name" value="FAD-linked reductases, C-terminal domain"/>
    <property type="match status" value="1"/>
</dbReference>
<keyword evidence="3" id="KW-0285">Flavoprotein</keyword>
<dbReference type="InterPro" id="IPR036188">
    <property type="entry name" value="FAD/NAD-bd_sf"/>
</dbReference>
<evidence type="ECO:0000256" key="2">
    <source>
        <dbReference type="ARBA" id="ARBA00010989"/>
    </source>
</evidence>
<evidence type="ECO:0000313" key="8">
    <source>
        <dbReference type="RefSeq" id="XP_012945924.1"/>
    </source>
</evidence>
<dbReference type="InterPro" id="IPR006076">
    <property type="entry name" value="FAD-dep_OxRdtase"/>
</dbReference>
<dbReference type="Gene3D" id="3.30.9.10">
    <property type="entry name" value="D-Amino Acid Oxidase, subunit A, domain 2"/>
    <property type="match status" value="1"/>
</dbReference>
<comment type="similarity">
    <text evidence="2">Belongs to the MSOX/MTOX family.</text>
</comment>
<evidence type="ECO:0000259" key="6">
    <source>
        <dbReference type="Pfam" id="PF01266"/>
    </source>
</evidence>
<dbReference type="GeneID" id="101851699"/>
<dbReference type="PANTHER" id="PTHR10961:SF46">
    <property type="entry name" value="PEROXISOMAL SARCOSINE OXIDASE"/>
    <property type="match status" value="1"/>
</dbReference>
<dbReference type="InterPro" id="IPR045170">
    <property type="entry name" value="MTOX"/>
</dbReference>
<name>A0ABM1AE27_APLCA</name>
<organism evidence="7 8">
    <name type="scientific">Aplysia californica</name>
    <name type="common">California sea hare</name>
    <dbReference type="NCBI Taxonomy" id="6500"/>
    <lineage>
        <taxon>Eukaryota</taxon>
        <taxon>Metazoa</taxon>
        <taxon>Spiralia</taxon>
        <taxon>Lophotrochozoa</taxon>
        <taxon>Mollusca</taxon>
        <taxon>Gastropoda</taxon>
        <taxon>Heterobranchia</taxon>
        <taxon>Euthyneura</taxon>
        <taxon>Tectipleura</taxon>
        <taxon>Aplysiida</taxon>
        <taxon>Aplysioidea</taxon>
        <taxon>Aplysiidae</taxon>
        <taxon>Aplysia</taxon>
    </lineage>
</organism>
<comment type="cofactor">
    <cofactor evidence="1">
        <name>FAD</name>
        <dbReference type="ChEBI" id="CHEBI:57692"/>
    </cofactor>
</comment>